<accession>G7KPX9</accession>
<dbReference type="EnsemblPlants" id="AES76911">
    <property type="protein sequence ID" value="AES76911"/>
    <property type="gene ID" value="MTR_6g088960"/>
</dbReference>
<keyword evidence="4" id="KW-1185">Reference proteome</keyword>
<feature type="region of interest" description="Disordered" evidence="1">
    <location>
        <begin position="1"/>
        <end position="32"/>
    </location>
</feature>
<dbReference type="PaxDb" id="3880-AES76911"/>
<dbReference type="AlphaFoldDB" id="G7KPX9"/>
<dbReference type="HOGENOM" id="CLU_2641889_0_0_1"/>
<reference evidence="2 4" key="1">
    <citation type="journal article" date="2011" name="Nature">
        <title>The Medicago genome provides insight into the evolution of rhizobial symbioses.</title>
        <authorList>
            <person name="Young N.D."/>
            <person name="Debelle F."/>
            <person name="Oldroyd G.E."/>
            <person name="Geurts R."/>
            <person name="Cannon S.B."/>
            <person name="Udvardi M.K."/>
            <person name="Benedito V.A."/>
            <person name="Mayer K.F."/>
            <person name="Gouzy J."/>
            <person name="Schoof H."/>
            <person name="Van de Peer Y."/>
            <person name="Proost S."/>
            <person name="Cook D.R."/>
            <person name="Meyers B.C."/>
            <person name="Spannagl M."/>
            <person name="Cheung F."/>
            <person name="De Mita S."/>
            <person name="Krishnakumar V."/>
            <person name="Gundlach H."/>
            <person name="Zhou S."/>
            <person name="Mudge J."/>
            <person name="Bharti A.K."/>
            <person name="Murray J.D."/>
            <person name="Naoumkina M.A."/>
            <person name="Rosen B."/>
            <person name="Silverstein K.A."/>
            <person name="Tang H."/>
            <person name="Rombauts S."/>
            <person name="Zhao P.X."/>
            <person name="Zhou P."/>
            <person name="Barbe V."/>
            <person name="Bardou P."/>
            <person name="Bechner M."/>
            <person name="Bellec A."/>
            <person name="Berger A."/>
            <person name="Berges H."/>
            <person name="Bidwell S."/>
            <person name="Bisseling T."/>
            <person name="Choisne N."/>
            <person name="Couloux A."/>
            <person name="Denny R."/>
            <person name="Deshpande S."/>
            <person name="Dai X."/>
            <person name="Doyle J.J."/>
            <person name="Dudez A.M."/>
            <person name="Farmer A.D."/>
            <person name="Fouteau S."/>
            <person name="Franken C."/>
            <person name="Gibelin C."/>
            <person name="Gish J."/>
            <person name="Goldstein S."/>
            <person name="Gonzalez A.J."/>
            <person name="Green P.J."/>
            <person name="Hallab A."/>
            <person name="Hartog M."/>
            <person name="Hua A."/>
            <person name="Humphray S.J."/>
            <person name="Jeong D.H."/>
            <person name="Jing Y."/>
            <person name="Jocker A."/>
            <person name="Kenton S.M."/>
            <person name="Kim D.J."/>
            <person name="Klee K."/>
            <person name="Lai H."/>
            <person name="Lang C."/>
            <person name="Lin S."/>
            <person name="Macmil S.L."/>
            <person name="Magdelenat G."/>
            <person name="Matthews L."/>
            <person name="McCorrison J."/>
            <person name="Monaghan E.L."/>
            <person name="Mun J.H."/>
            <person name="Najar F.Z."/>
            <person name="Nicholson C."/>
            <person name="Noirot C."/>
            <person name="O'Bleness M."/>
            <person name="Paule C.R."/>
            <person name="Poulain J."/>
            <person name="Prion F."/>
            <person name="Qin B."/>
            <person name="Qu C."/>
            <person name="Retzel E.F."/>
            <person name="Riddle C."/>
            <person name="Sallet E."/>
            <person name="Samain S."/>
            <person name="Samson N."/>
            <person name="Sanders I."/>
            <person name="Saurat O."/>
            <person name="Scarpelli C."/>
            <person name="Schiex T."/>
            <person name="Segurens B."/>
            <person name="Severin A.J."/>
            <person name="Sherrier D.J."/>
            <person name="Shi R."/>
            <person name="Sims S."/>
            <person name="Singer S.R."/>
            <person name="Sinharoy S."/>
            <person name="Sterck L."/>
            <person name="Viollet A."/>
            <person name="Wang B.B."/>
            <person name="Wang K."/>
            <person name="Wang M."/>
            <person name="Wang X."/>
            <person name="Warfsmann J."/>
            <person name="Weissenbach J."/>
            <person name="White D.D."/>
            <person name="White J.D."/>
            <person name="Wiley G.B."/>
            <person name="Wincker P."/>
            <person name="Xing Y."/>
            <person name="Yang L."/>
            <person name="Yao Z."/>
            <person name="Ying F."/>
            <person name="Zhai J."/>
            <person name="Zhou L."/>
            <person name="Zuber A."/>
            <person name="Denarie J."/>
            <person name="Dixon R.A."/>
            <person name="May G.D."/>
            <person name="Schwartz D.C."/>
            <person name="Rogers J."/>
            <person name="Quetier F."/>
            <person name="Town C.D."/>
            <person name="Roe B.A."/>
        </authorList>
    </citation>
    <scope>NUCLEOTIDE SEQUENCE [LARGE SCALE GENOMIC DNA]</scope>
    <source>
        <strain evidence="2">A17</strain>
        <strain evidence="3 4">cv. Jemalong A17</strain>
    </source>
</reference>
<proteinExistence type="predicted"/>
<dbReference type="Proteomes" id="UP000002051">
    <property type="component" value="Chromosome 6"/>
</dbReference>
<reference evidence="2 4" key="2">
    <citation type="journal article" date="2014" name="BMC Genomics">
        <title>An improved genome release (version Mt4.0) for the model legume Medicago truncatula.</title>
        <authorList>
            <person name="Tang H."/>
            <person name="Krishnakumar V."/>
            <person name="Bidwell S."/>
            <person name="Rosen B."/>
            <person name="Chan A."/>
            <person name="Zhou S."/>
            <person name="Gentzbittel L."/>
            <person name="Childs K.L."/>
            <person name="Yandell M."/>
            <person name="Gundlach H."/>
            <person name="Mayer K.F."/>
            <person name="Schwartz D.C."/>
            <person name="Town C.D."/>
        </authorList>
    </citation>
    <scope>GENOME REANNOTATION</scope>
    <source>
        <strain evidence="3 4">cv. Jemalong A17</strain>
    </source>
</reference>
<sequence>MDEGQSADGNEDIHQIKLSKTSKSNRRNTKNDNHALVTIQDSKGLFDLIISKFHIFEMNVFEFQKKIQDEFQLPDIG</sequence>
<protein>
    <submittedName>
        <fullName evidence="2 3">Uncharacterized protein</fullName>
    </submittedName>
</protein>
<evidence type="ECO:0000313" key="2">
    <source>
        <dbReference type="EMBL" id="AES76911.1"/>
    </source>
</evidence>
<evidence type="ECO:0000313" key="4">
    <source>
        <dbReference type="Proteomes" id="UP000002051"/>
    </source>
</evidence>
<name>G7KPX9_MEDTR</name>
<organism evidence="2 4">
    <name type="scientific">Medicago truncatula</name>
    <name type="common">Barrel medic</name>
    <name type="synonym">Medicago tribuloides</name>
    <dbReference type="NCBI Taxonomy" id="3880"/>
    <lineage>
        <taxon>Eukaryota</taxon>
        <taxon>Viridiplantae</taxon>
        <taxon>Streptophyta</taxon>
        <taxon>Embryophyta</taxon>
        <taxon>Tracheophyta</taxon>
        <taxon>Spermatophyta</taxon>
        <taxon>Magnoliopsida</taxon>
        <taxon>eudicotyledons</taxon>
        <taxon>Gunneridae</taxon>
        <taxon>Pentapetalae</taxon>
        <taxon>rosids</taxon>
        <taxon>fabids</taxon>
        <taxon>Fabales</taxon>
        <taxon>Fabaceae</taxon>
        <taxon>Papilionoideae</taxon>
        <taxon>50 kb inversion clade</taxon>
        <taxon>NPAAA clade</taxon>
        <taxon>Hologalegina</taxon>
        <taxon>IRL clade</taxon>
        <taxon>Trifolieae</taxon>
        <taxon>Medicago</taxon>
    </lineage>
</organism>
<evidence type="ECO:0000256" key="1">
    <source>
        <dbReference type="SAM" id="MobiDB-lite"/>
    </source>
</evidence>
<gene>
    <name evidence="2" type="ordered locus">MTR_6g088960</name>
</gene>
<dbReference type="EMBL" id="CM001222">
    <property type="protein sequence ID" value="AES76911.1"/>
    <property type="molecule type" value="Genomic_DNA"/>
</dbReference>
<reference evidence="3" key="3">
    <citation type="submission" date="2015-04" db="UniProtKB">
        <authorList>
            <consortium name="EnsemblPlants"/>
        </authorList>
    </citation>
    <scope>IDENTIFICATION</scope>
    <source>
        <strain evidence="3">cv. Jemalong A17</strain>
    </source>
</reference>
<evidence type="ECO:0000313" key="3">
    <source>
        <dbReference type="EnsemblPlants" id="AES76911"/>
    </source>
</evidence>